<evidence type="ECO:0000313" key="2">
    <source>
        <dbReference type="Proteomes" id="UP000578000"/>
    </source>
</evidence>
<protein>
    <submittedName>
        <fullName evidence="1">Uncharacterized protein</fullName>
    </submittedName>
</protein>
<dbReference type="Proteomes" id="UP000578000">
    <property type="component" value="Unassembled WGS sequence"/>
</dbReference>
<sequence>MDLCWTSSCRSTTSRGRAATSACRDCTASPHDHSPPTTGATLRNGAIATPRLCLGAGPLVLDSARLHLAERLVAALVNSAVYDAAKTR</sequence>
<keyword evidence="2" id="KW-1185">Reference proteome</keyword>
<proteinExistence type="predicted"/>
<accession>A0A841QF52</accession>
<organism evidence="1 2">
    <name type="scientific">Acetobacter lovaniensis</name>
    <dbReference type="NCBI Taxonomy" id="104100"/>
    <lineage>
        <taxon>Bacteria</taxon>
        <taxon>Pseudomonadati</taxon>
        <taxon>Pseudomonadota</taxon>
        <taxon>Alphaproteobacteria</taxon>
        <taxon>Acetobacterales</taxon>
        <taxon>Acetobacteraceae</taxon>
        <taxon>Acetobacter</taxon>
    </lineage>
</organism>
<dbReference type="EMBL" id="JACHIE010000005">
    <property type="protein sequence ID" value="MBB6457028.1"/>
    <property type="molecule type" value="Genomic_DNA"/>
</dbReference>
<evidence type="ECO:0000313" key="1">
    <source>
        <dbReference type="EMBL" id="MBB6457028.1"/>
    </source>
</evidence>
<comment type="caution">
    <text evidence="1">The sequence shown here is derived from an EMBL/GenBank/DDBJ whole genome shotgun (WGS) entry which is preliminary data.</text>
</comment>
<dbReference type="AlphaFoldDB" id="A0A841QF52"/>
<gene>
    <name evidence="1" type="ORF">HNR55_001611</name>
</gene>
<reference evidence="1 2" key="1">
    <citation type="submission" date="2020-08" db="EMBL/GenBank/DDBJ databases">
        <title>Genomic Encyclopedia of Type Strains, Phase IV (KMG-IV): sequencing the most valuable type-strain genomes for metagenomic binning, comparative biology and taxonomic classification.</title>
        <authorList>
            <person name="Goeker M."/>
        </authorList>
    </citation>
    <scope>NUCLEOTIDE SEQUENCE [LARGE SCALE GENOMIC DNA]</scope>
    <source>
        <strain evidence="1 2">DSM 4491</strain>
    </source>
</reference>
<name>A0A841QF52_9PROT</name>